<sequence length="71" mass="8062">MTCIVTPNGIAEVRMEDDRMPVVEIAVPKPPKARRPNRPEMQPRPMPAEELEAVRLLTSAPFTNTERLTEH</sequence>
<proteinExistence type="predicted"/>
<gene>
    <name evidence="1" type="ORF">UY72_C0031G0002</name>
</gene>
<evidence type="ECO:0000313" key="2">
    <source>
        <dbReference type="Proteomes" id="UP000034846"/>
    </source>
</evidence>
<dbReference type="Proteomes" id="UP000034846">
    <property type="component" value="Unassembled WGS sequence"/>
</dbReference>
<dbReference type="EMBL" id="LCRD01000031">
    <property type="protein sequence ID" value="KKW29840.1"/>
    <property type="molecule type" value="Genomic_DNA"/>
</dbReference>
<protein>
    <submittedName>
        <fullName evidence="1">Uncharacterized protein</fullName>
    </submittedName>
</protein>
<name>A0A0G1XFZ8_9BACT</name>
<dbReference type="AlphaFoldDB" id="A0A0G1XFZ8"/>
<organism evidence="1 2">
    <name type="scientific">Candidatus Uhrbacteria bacterium GW2011_GWD2_52_7</name>
    <dbReference type="NCBI Taxonomy" id="1618989"/>
    <lineage>
        <taxon>Bacteria</taxon>
        <taxon>Candidatus Uhriibacteriota</taxon>
    </lineage>
</organism>
<accession>A0A0G1XFZ8</accession>
<reference evidence="1 2" key="1">
    <citation type="journal article" date="2015" name="Nature">
        <title>rRNA introns, odd ribosomes, and small enigmatic genomes across a large radiation of phyla.</title>
        <authorList>
            <person name="Brown C.T."/>
            <person name="Hug L.A."/>
            <person name="Thomas B.C."/>
            <person name="Sharon I."/>
            <person name="Castelle C.J."/>
            <person name="Singh A."/>
            <person name="Wilkins M.J."/>
            <person name="Williams K.H."/>
            <person name="Banfield J.F."/>
        </authorList>
    </citation>
    <scope>NUCLEOTIDE SEQUENCE [LARGE SCALE GENOMIC DNA]</scope>
</reference>
<evidence type="ECO:0000313" key="1">
    <source>
        <dbReference type="EMBL" id="KKW29840.1"/>
    </source>
</evidence>
<comment type="caution">
    <text evidence="1">The sequence shown here is derived from an EMBL/GenBank/DDBJ whole genome shotgun (WGS) entry which is preliminary data.</text>
</comment>